<dbReference type="InterPro" id="IPR045851">
    <property type="entry name" value="AMP-bd_C_sf"/>
</dbReference>
<dbReference type="SUPFAM" id="SSF56801">
    <property type="entry name" value="Acetyl-CoA synthetase-like"/>
    <property type="match status" value="1"/>
</dbReference>
<evidence type="ECO:0000313" key="10">
    <source>
        <dbReference type="RefSeq" id="XP_002734410.1"/>
    </source>
</evidence>
<feature type="domain" description="Acetyl-coenzyme A synthetase N-terminal" evidence="8">
    <location>
        <begin position="60"/>
        <end position="114"/>
    </location>
</feature>
<evidence type="ECO:0000259" key="6">
    <source>
        <dbReference type="Pfam" id="PF00501"/>
    </source>
</evidence>
<name>A0ABM0GPF2_SACKO</name>
<dbReference type="InterPro" id="IPR020845">
    <property type="entry name" value="AMP-binding_CS"/>
</dbReference>
<dbReference type="InterPro" id="IPR025110">
    <property type="entry name" value="AMP-bd_C"/>
</dbReference>
<gene>
    <name evidence="10" type="primary">LOC100373262</name>
</gene>
<evidence type="ECO:0000256" key="4">
    <source>
        <dbReference type="ARBA" id="ARBA00042755"/>
    </source>
</evidence>
<evidence type="ECO:0000256" key="5">
    <source>
        <dbReference type="ARBA" id="ARBA00047935"/>
    </source>
</evidence>
<dbReference type="PANTHER" id="PTHR43347:SF3">
    <property type="entry name" value="ACYL-COA SYNTHETASE SHORT-CHAIN FAMILY MEMBER 3, MITOCHONDRIAL"/>
    <property type="match status" value="1"/>
</dbReference>
<dbReference type="PANTHER" id="PTHR43347">
    <property type="entry name" value="ACYL-COA SYNTHETASE"/>
    <property type="match status" value="1"/>
</dbReference>
<evidence type="ECO:0000256" key="2">
    <source>
        <dbReference type="ARBA" id="ARBA00013275"/>
    </source>
</evidence>
<dbReference type="InterPro" id="IPR032387">
    <property type="entry name" value="ACAS_N"/>
</dbReference>
<feature type="domain" description="AMP-binding enzyme C-terminal" evidence="7">
    <location>
        <begin position="568"/>
        <end position="646"/>
    </location>
</feature>
<dbReference type="Pfam" id="PF00501">
    <property type="entry name" value="AMP-binding"/>
    <property type="match status" value="1"/>
</dbReference>
<evidence type="ECO:0000256" key="1">
    <source>
        <dbReference type="ARBA" id="ARBA00006432"/>
    </source>
</evidence>
<dbReference type="EC" id="6.2.1.1" evidence="2"/>
<dbReference type="PROSITE" id="PS00455">
    <property type="entry name" value="AMP_BINDING"/>
    <property type="match status" value="1"/>
</dbReference>
<proteinExistence type="inferred from homology"/>
<reference evidence="10" key="1">
    <citation type="submission" date="2025-08" db="UniProtKB">
        <authorList>
            <consortium name="RefSeq"/>
        </authorList>
    </citation>
    <scope>IDENTIFICATION</scope>
    <source>
        <tissue evidence="10">Testes</tissue>
    </source>
</reference>
<keyword evidence="9" id="KW-1185">Reference proteome</keyword>
<sequence>MASLLLNTCRFKHLLSASTCLRQYHQVTPTKYRTLSKYLRNINYSVCRNFSKSVRLASEYDEVFRESLSHPEEFWGEAAEKITWHKPFERVLDHTNPPFTKWFVGGELNTCYNAVDRNVENGLGEEVALIHDSPVTNTVQHITYNELLEQVSYFAGVLNKFGVVQGDRVLIYMPMIPQAVITMLACSRIGAIHSLVFGGFASKELSTRINHAKPKVIVSASCGIEPGRIVDYKPLLSQAINMSDHKPYKCVIYDRPMKKASYEDGLDVSWEEEMSSSRPHDCVPVPATDPVYLLYTSGTTGTPKAVTRPTGGHAVALFWTMHNIYGIKPGEVWWAASDLGWVVGHSYICYAPLLHGNTSIIYEGKPVGTPDCGAFFRVIKEHGVVSLFTAPTALRAIRREDPNGEMIKNYYSDTFRALFVAGEHCDHETMDWAREALGVPILDHWWQTETGWPITATNVGLGNDLYPPSGCTGRPVPGWDVKVLNNEGHETAPAELGQIVVKLPLPPGFMSTLWENDQKFADLYFTKDRKYYDTMDAGTCDKDGYIAVMSRADDVINVAGHRLSSGALEEAMLEHSDLAECAVIGIKDSLKGHVPLGLCVLKADIDRPHRQIVTEVVQTIRDTIGPVAAFKRAVVVKKLPKTKSGKISRSTLMAMANGQPFKIPPTIEQPDAYEEIRETLESIGMTKLSRPSL</sequence>
<dbReference type="RefSeq" id="XP_002734410.1">
    <property type="nucleotide sequence ID" value="XM_002734364.2"/>
</dbReference>
<evidence type="ECO:0000256" key="3">
    <source>
        <dbReference type="ARBA" id="ARBA00040004"/>
    </source>
</evidence>
<dbReference type="GeneID" id="100373262"/>
<dbReference type="Gene3D" id="3.40.50.12780">
    <property type="entry name" value="N-terminal domain of ligase-like"/>
    <property type="match status" value="1"/>
</dbReference>
<evidence type="ECO:0000259" key="7">
    <source>
        <dbReference type="Pfam" id="PF13193"/>
    </source>
</evidence>
<evidence type="ECO:0000259" key="8">
    <source>
        <dbReference type="Pfam" id="PF16177"/>
    </source>
</evidence>
<dbReference type="InterPro" id="IPR000873">
    <property type="entry name" value="AMP-dep_synth/lig_dom"/>
</dbReference>
<dbReference type="Pfam" id="PF16177">
    <property type="entry name" value="ACAS_N"/>
    <property type="match status" value="1"/>
</dbReference>
<accession>A0ABM0GPF2</accession>
<dbReference type="CDD" id="cd05967">
    <property type="entry name" value="PrpE"/>
    <property type="match status" value="1"/>
</dbReference>
<dbReference type="Gene3D" id="3.30.300.30">
    <property type="match status" value="1"/>
</dbReference>
<organism evidence="9 10">
    <name type="scientific">Saccoglossus kowalevskii</name>
    <name type="common">Acorn worm</name>
    <dbReference type="NCBI Taxonomy" id="10224"/>
    <lineage>
        <taxon>Eukaryota</taxon>
        <taxon>Metazoa</taxon>
        <taxon>Hemichordata</taxon>
        <taxon>Enteropneusta</taxon>
        <taxon>Harrimaniidae</taxon>
        <taxon>Saccoglossus</taxon>
    </lineage>
</organism>
<comment type="catalytic activity">
    <reaction evidence="5">
        <text>butanoate + ATP + CoA = butanoyl-CoA + AMP + diphosphate</text>
        <dbReference type="Rhea" id="RHEA:46172"/>
        <dbReference type="ChEBI" id="CHEBI:17968"/>
        <dbReference type="ChEBI" id="CHEBI:30616"/>
        <dbReference type="ChEBI" id="CHEBI:33019"/>
        <dbReference type="ChEBI" id="CHEBI:57287"/>
        <dbReference type="ChEBI" id="CHEBI:57371"/>
        <dbReference type="ChEBI" id="CHEBI:456215"/>
    </reaction>
    <physiologicalReaction direction="left-to-right" evidence="5">
        <dbReference type="Rhea" id="RHEA:46173"/>
    </physiologicalReaction>
</comment>
<protein>
    <recommendedName>
        <fullName evidence="3">Acyl-CoA synthetase short-chain family member 3, mitochondrial</fullName>
        <ecNumber evidence="2">6.2.1.1</ecNumber>
    </recommendedName>
    <alternativeName>
        <fullName evidence="4">Acetate--CoA ligase 3</fullName>
    </alternativeName>
</protein>
<dbReference type="Pfam" id="PF13193">
    <property type="entry name" value="AMP-binding_C"/>
    <property type="match status" value="1"/>
</dbReference>
<dbReference type="Proteomes" id="UP000694865">
    <property type="component" value="Unplaced"/>
</dbReference>
<comment type="similarity">
    <text evidence="1">Belongs to the ATP-dependent AMP-binding enzyme family.</text>
</comment>
<feature type="domain" description="AMP-dependent synthetase/ligase" evidence="6">
    <location>
        <begin position="126"/>
        <end position="504"/>
    </location>
</feature>
<evidence type="ECO:0000313" key="9">
    <source>
        <dbReference type="Proteomes" id="UP000694865"/>
    </source>
</evidence>
<dbReference type="InterPro" id="IPR042099">
    <property type="entry name" value="ANL_N_sf"/>
</dbReference>